<dbReference type="EMBL" id="BMNH01000005">
    <property type="protein sequence ID" value="GGO67132.1"/>
    <property type="molecule type" value="Genomic_DNA"/>
</dbReference>
<gene>
    <name evidence="2" type="ORF">GCM10012289_22830</name>
</gene>
<feature type="region of interest" description="Disordered" evidence="1">
    <location>
        <begin position="136"/>
        <end position="167"/>
    </location>
</feature>
<comment type="caution">
    <text evidence="2">The sequence shown here is derived from an EMBL/GenBank/DDBJ whole genome shotgun (WGS) entry which is preliminary data.</text>
</comment>
<keyword evidence="3" id="KW-1185">Reference proteome</keyword>
<sequence>MVLFAALLAPAIFAGGLLAGELGRFQEVEVQREVNAGAGGRLPLEPVLLPAPSRPDRRYKDLVPAFVPPAPSPIPSPVLTPMPTPMPVPTLGVRASPTVPVPVSREESVPVEEREECAGEWEDTWLWEVCKDRERAPAQKASASASLPGLLGLSSGGRRSSAERGAR</sequence>
<reference evidence="2" key="2">
    <citation type="submission" date="2020-09" db="EMBL/GenBank/DDBJ databases">
        <authorList>
            <person name="Sun Q."/>
            <person name="Zhou Y."/>
        </authorList>
    </citation>
    <scope>NUCLEOTIDE SEQUENCE</scope>
    <source>
        <strain evidence="2">CGMCC 4.7368</strain>
    </source>
</reference>
<evidence type="ECO:0000313" key="3">
    <source>
        <dbReference type="Proteomes" id="UP000646523"/>
    </source>
</evidence>
<proteinExistence type="predicted"/>
<protein>
    <submittedName>
        <fullName evidence="2">Uncharacterized protein</fullName>
    </submittedName>
</protein>
<organism evidence="2 3">
    <name type="scientific">Nonomuraea cavernae</name>
    <dbReference type="NCBI Taxonomy" id="2045107"/>
    <lineage>
        <taxon>Bacteria</taxon>
        <taxon>Bacillati</taxon>
        <taxon>Actinomycetota</taxon>
        <taxon>Actinomycetes</taxon>
        <taxon>Streptosporangiales</taxon>
        <taxon>Streptosporangiaceae</taxon>
        <taxon>Nonomuraea</taxon>
    </lineage>
</organism>
<evidence type="ECO:0000313" key="2">
    <source>
        <dbReference type="EMBL" id="GGO67132.1"/>
    </source>
</evidence>
<accession>A0A917YV62</accession>
<dbReference type="AlphaFoldDB" id="A0A917YV62"/>
<feature type="compositionally biased region" description="Low complexity" evidence="1">
    <location>
        <begin position="141"/>
        <end position="159"/>
    </location>
</feature>
<dbReference type="Proteomes" id="UP000646523">
    <property type="component" value="Unassembled WGS sequence"/>
</dbReference>
<reference evidence="2" key="1">
    <citation type="journal article" date="2014" name="Int. J. Syst. Evol. Microbiol.">
        <title>Complete genome sequence of Corynebacterium casei LMG S-19264T (=DSM 44701T), isolated from a smear-ripened cheese.</title>
        <authorList>
            <consortium name="US DOE Joint Genome Institute (JGI-PGF)"/>
            <person name="Walter F."/>
            <person name="Albersmeier A."/>
            <person name="Kalinowski J."/>
            <person name="Ruckert C."/>
        </authorList>
    </citation>
    <scope>NUCLEOTIDE SEQUENCE</scope>
    <source>
        <strain evidence="2">CGMCC 4.7368</strain>
    </source>
</reference>
<name>A0A917YV62_9ACTN</name>
<evidence type="ECO:0000256" key="1">
    <source>
        <dbReference type="SAM" id="MobiDB-lite"/>
    </source>
</evidence>